<evidence type="ECO:0000259" key="2">
    <source>
        <dbReference type="PROSITE" id="PS50158"/>
    </source>
</evidence>
<dbReference type="PROSITE" id="PS50158">
    <property type="entry name" value="ZF_CCHC"/>
    <property type="match status" value="1"/>
</dbReference>
<comment type="caution">
    <text evidence="3">The sequence shown here is derived from an EMBL/GenBank/DDBJ whole genome shotgun (WGS) entry which is preliminary data.</text>
</comment>
<keyword evidence="1" id="KW-0479">Metal-binding</keyword>
<dbReference type="Proteomes" id="UP000265520">
    <property type="component" value="Unassembled WGS sequence"/>
</dbReference>
<evidence type="ECO:0000313" key="4">
    <source>
        <dbReference type="Proteomes" id="UP000265520"/>
    </source>
</evidence>
<evidence type="ECO:0000313" key="3">
    <source>
        <dbReference type="EMBL" id="MCI83617.1"/>
    </source>
</evidence>
<evidence type="ECO:0000256" key="1">
    <source>
        <dbReference type="PROSITE-ProRule" id="PRU00047"/>
    </source>
</evidence>
<accession>A0A392V5X9</accession>
<feature type="domain" description="CCHC-type" evidence="2">
    <location>
        <begin position="15"/>
        <end position="29"/>
    </location>
</feature>
<dbReference type="InterPro" id="IPR001878">
    <property type="entry name" value="Znf_CCHC"/>
</dbReference>
<dbReference type="Gene3D" id="4.10.60.10">
    <property type="entry name" value="Zinc finger, CCHC-type"/>
    <property type="match status" value="1"/>
</dbReference>
<feature type="non-terminal residue" evidence="3">
    <location>
        <position position="1"/>
    </location>
</feature>
<protein>
    <recommendedName>
        <fullName evidence="2">CCHC-type domain-containing protein</fullName>
    </recommendedName>
</protein>
<organism evidence="3 4">
    <name type="scientific">Trifolium medium</name>
    <dbReference type="NCBI Taxonomy" id="97028"/>
    <lineage>
        <taxon>Eukaryota</taxon>
        <taxon>Viridiplantae</taxon>
        <taxon>Streptophyta</taxon>
        <taxon>Embryophyta</taxon>
        <taxon>Tracheophyta</taxon>
        <taxon>Spermatophyta</taxon>
        <taxon>Magnoliopsida</taxon>
        <taxon>eudicotyledons</taxon>
        <taxon>Gunneridae</taxon>
        <taxon>Pentapetalae</taxon>
        <taxon>rosids</taxon>
        <taxon>fabids</taxon>
        <taxon>Fabales</taxon>
        <taxon>Fabaceae</taxon>
        <taxon>Papilionoideae</taxon>
        <taxon>50 kb inversion clade</taxon>
        <taxon>NPAAA clade</taxon>
        <taxon>Hologalegina</taxon>
        <taxon>IRL clade</taxon>
        <taxon>Trifolieae</taxon>
        <taxon>Trifolium</taxon>
    </lineage>
</organism>
<keyword evidence="1" id="KW-0863">Zinc-finger</keyword>
<dbReference type="Pfam" id="PF00098">
    <property type="entry name" value="zf-CCHC"/>
    <property type="match status" value="1"/>
</dbReference>
<proteinExistence type="predicted"/>
<dbReference type="GO" id="GO:0003676">
    <property type="term" value="F:nucleic acid binding"/>
    <property type="evidence" value="ECO:0007669"/>
    <property type="project" value="InterPro"/>
</dbReference>
<dbReference type="GO" id="GO:0008270">
    <property type="term" value="F:zinc ion binding"/>
    <property type="evidence" value="ECO:0007669"/>
    <property type="project" value="UniProtKB-KW"/>
</dbReference>
<dbReference type="EMBL" id="LXQA011071268">
    <property type="protein sequence ID" value="MCI83617.1"/>
    <property type="molecule type" value="Genomic_DNA"/>
</dbReference>
<keyword evidence="1" id="KW-0862">Zinc</keyword>
<keyword evidence="4" id="KW-1185">Reference proteome</keyword>
<dbReference type="InterPro" id="IPR036875">
    <property type="entry name" value="Znf_CCHC_sf"/>
</dbReference>
<dbReference type="SMART" id="SM00343">
    <property type="entry name" value="ZnF_C2HC"/>
    <property type="match status" value="1"/>
</dbReference>
<name>A0A392V5X9_9FABA</name>
<reference evidence="3 4" key="1">
    <citation type="journal article" date="2018" name="Front. Plant Sci.">
        <title>Red Clover (Trifolium pratense) and Zigzag Clover (T. medium) - A Picture of Genomic Similarities and Differences.</title>
        <authorList>
            <person name="Dluhosova J."/>
            <person name="Istvanek J."/>
            <person name="Nedelnik J."/>
            <person name="Repkova J."/>
        </authorList>
    </citation>
    <scope>NUCLEOTIDE SEQUENCE [LARGE SCALE GENOMIC DNA]</scope>
    <source>
        <strain evidence="4">cv. 10/8</strain>
        <tissue evidence="3">Leaf</tissue>
    </source>
</reference>
<dbReference type="AlphaFoldDB" id="A0A392V5X9"/>
<sequence length="34" mass="3613">NGNGSGRKKQGNGLCYKCGAQGHISYDCPLKDDK</sequence>
<dbReference type="SUPFAM" id="SSF57756">
    <property type="entry name" value="Retrovirus zinc finger-like domains"/>
    <property type="match status" value="1"/>
</dbReference>